<dbReference type="Proteomes" id="UP000722791">
    <property type="component" value="Unassembled WGS sequence"/>
</dbReference>
<evidence type="ECO:0000259" key="1">
    <source>
        <dbReference type="Pfam" id="PF00082"/>
    </source>
</evidence>
<dbReference type="GO" id="GO:0006508">
    <property type="term" value="P:proteolysis"/>
    <property type="evidence" value="ECO:0007669"/>
    <property type="project" value="InterPro"/>
</dbReference>
<reference evidence="2" key="1">
    <citation type="journal article" date="2021" name="Proc. Natl. Acad. Sci. U.S.A.">
        <title>Three genomes in the algal genus Volvox reveal the fate of a haploid sex-determining region after a transition to homothallism.</title>
        <authorList>
            <person name="Yamamoto K."/>
            <person name="Hamaji T."/>
            <person name="Kawai-Toyooka H."/>
            <person name="Matsuzaki R."/>
            <person name="Takahashi F."/>
            <person name="Nishimura Y."/>
            <person name="Kawachi M."/>
            <person name="Noguchi H."/>
            <person name="Minakuchi Y."/>
            <person name="Umen J.G."/>
            <person name="Toyoda A."/>
            <person name="Nozaki H."/>
        </authorList>
    </citation>
    <scope>NUCLEOTIDE SEQUENCE</scope>
    <source>
        <strain evidence="2">NIES-3785</strain>
    </source>
</reference>
<feature type="domain" description="Peptidase S8/S53" evidence="1">
    <location>
        <begin position="72"/>
        <end position="107"/>
    </location>
</feature>
<dbReference type="EMBL" id="BNCQ01000020">
    <property type="protein sequence ID" value="GIM06149.1"/>
    <property type="molecule type" value="Genomic_DNA"/>
</dbReference>
<dbReference type="Gene3D" id="3.50.30.30">
    <property type="match status" value="1"/>
</dbReference>
<proteinExistence type="predicted"/>
<dbReference type="AlphaFoldDB" id="A0A8J4GEQ1"/>
<feature type="non-terminal residue" evidence="2">
    <location>
        <position position="1"/>
    </location>
</feature>
<protein>
    <recommendedName>
        <fullName evidence="1">Peptidase S8/S53 domain-containing protein</fullName>
    </recommendedName>
</protein>
<evidence type="ECO:0000313" key="2">
    <source>
        <dbReference type="EMBL" id="GIM06149.1"/>
    </source>
</evidence>
<dbReference type="GO" id="GO:0004252">
    <property type="term" value="F:serine-type endopeptidase activity"/>
    <property type="evidence" value="ECO:0007669"/>
    <property type="project" value="InterPro"/>
</dbReference>
<accession>A0A8J4GEQ1</accession>
<comment type="caution">
    <text evidence="2">The sequence shown here is derived from an EMBL/GenBank/DDBJ whole genome shotgun (WGS) entry which is preliminary data.</text>
</comment>
<dbReference type="Gene3D" id="3.40.50.200">
    <property type="entry name" value="Peptidase S8/S53 domain"/>
    <property type="match status" value="1"/>
</dbReference>
<sequence>MNVIEAGGAAVIIAQATMDKPFVPPFLVYEIPKITIPISMTYKDQAENLIKFLQERSGQVFVTGTMVHLDFESLADFSSWGPTFPDGRIKPDIIAPGTSWQGGYSTTAGNGILSPLSSNAYSSFGDQCSFDSYS</sequence>
<dbReference type="Pfam" id="PF00082">
    <property type="entry name" value="Peptidase_S8"/>
    <property type="match status" value="1"/>
</dbReference>
<name>A0A8J4GEQ1_9CHLO</name>
<gene>
    <name evidence="2" type="ORF">Vretimale_10545</name>
</gene>
<organism evidence="2 3">
    <name type="scientific">Volvox reticuliferus</name>
    <dbReference type="NCBI Taxonomy" id="1737510"/>
    <lineage>
        <taxon>Eukaryota</taxon>
        <taxon>Viridiplantae</taxon>
        <taxon>Chlorophyta</taxon>
        <taxon>core chlorophytes</taxon>
        <taxon>Chlorophyceae</taxon>
        <taxon>CS clade</taxon>
        <taxon>Chlamydomonadales</taxon>
        <taxon>Volvocaceae</taxon>
        <taxon>Volvox</taxon>
    </lineage>
</organism>
<evidence type="ECO:0000313" key="3">
    <source>
        <dbReference type="Proteomes" id="UP000722791"/>
    </source>
</evidence>
<dbReference type="InterPro" id="IPR000209">
    <property type="entry name" value="Peptidase_S8/S53_dom"/>
</dbReference>
<dbReference type="SUPFAM" id="SSF52743">
    <property type="entry name" value="Subtilisin-like"/>
    <property type="match status" value="1"/>
</dbReference>
<dbReference type="InterPro" id="IPR036852">
    <property type="entry name" value="Peptidase_S8/S53_dom_sf"/>
</dbReference>